<dbReference type="PANTHER" id="PTHR43080:SF2">
    <property type="entry name" value="CBS DOMAIN-CONTAINING PROTEIN"/>
    <property type="match status" value="1"/>
</dbReference>
<name>A0A5C1QBY5_9SPIO</name>
<proteinExistence type="predicted"/>
<feature type="domain" description="CBS" evidence="3">
    <location>
        <begin position="27"/>
        <end position="84"/>
    </location>
</feature>
<reference evidence="4 5" key="2">
    <citation type="submission" date="2019-09" db="EMBL/GenBank/DDBJ databases">
        <title>Complete Genome Sequence and Methylome Analysis of free living Spirochaetas.</title>
        <authorList>
            <person name="Leshcheva N."/>
            <person name="Mikheeva N."/>
        </authorList>
    </citation>
    <scope>NUCLEOTIDE SEQUENCE [LARGE SCALE GENOMIC DNA]</scope>
    <source>
        <strain evidence="4 5">P</strain>
    </source>
</reference>
<dbReference type="InterPro" id="IPR000644">
    <property type="entry name" value="CBS_dom"/>
</dbReference>
<dbReference type="SUPFAM" id="SSF55874">
    <property type="entry name" value="ATPase domain of HSP90 chaperone/DNA topoisomerase II/histidine kinase"/>
    <property type="match status" value="1"/>
</dbReference>
<dbReference type="Gene3D" id="3.10.580.10">
    <property type="entry name" value="CBS-domain"/>
    <property type="match status" value="1"/>
</dbReference>
<dbReference type="InterPro" id="IPR003594">
    <property type="entry name" value="HATPase_dom"/>
</dbReference>
<dbReference type="SUPFAM" id="SSF54631">
    <property type="entry name" value="CBS-domain pair"/>
    <property type="match status" value="1"/>
</dbReference>
<dbReference type="CDD" id="cd02205">
    <property type="entry name" value="CBS_pair_SF"/>
    <property type="match status" value="1"/>
</dbReference>
<evidence type="ECO:0000259" key="3">
    <source>
        <dbReference type="PROSITE" id="PS51371"/>
    </source>
</evidence>
<feature type="domain" description="CBS" evidence="3">
    <location>
        <begin position="89"/>
        <end position="145"/>
    </location>
</feature>
<dbReference type="AlphaFoldDB" id="A0A5C1QBY5"/>
<dbReference type="PROSITE" id="PS51371">
    <property type="entry name" value="CBS"/>
    <property type="match status" value="2"/>
</dbReference>
<dbReference type="Pfam" id="PF02518">
    <property type="entry name" value="HATPase_c"/>
    <property type="match status" value="1"/>
</dbReference>
<evidence type="ECO:0000313" key="4">
    <source>
        <dbReference type="EMBL" id="QEN04174.1"/>
    </source>
</evidence>
<dbReference type="Gene3D" id="3.30.565.10">
    <property type="entry name" value="Histidine kinase-like ATPase, C-terminal domain"/>
    <property type="match status" value="1"/>
</dbReference>
<protein>
    <submittedName>
        <fullName evidence="4">CBS domain-containing protein</fullName>
    </submittedName>
</protein>
<dbReference type="KEGG" id="sper:EW093_05470"/>
<dbReference type="Pfam" id="PF00571">
    <property type="entry name" value="CBS"/>
    <property type="match status" value="2"/>
</dbReference>
<gene>
    <name evidence="4" type="ORF">EW093_05470</name>
</gene>
<keyword evidence="5" id="KW-1185">Reference proteome</keyword>
<evidence type="ECO:0000256" key="2">
    <source>
        <dbReference type="PROSITE-ProRule" id="PRU00703"/>
    </source>
</evidence>
<organism evidence="4 5">
    <name type="scientific">Thiospirochaeta perfilievii</name>
    <dbReference type="NCBI Taxonomy" id="252967"/>
    <lineage>
        <taxon>Bacteria</taxon>
        <taxon>Pseudomonadati</taxon>
        <taxon>Spirochaetota</taxon>
        <taxon>Spirochaetia</taxon>
        <taxon>Spirochaetales</taxon>
        <taxon>Spirochaetaceae</taxon>
        <taxon>Thiospirochaeta</taxon>
    </lineage>
</organism>
<accession>A0A5C1QBY5</accession>
<dbReference type="InterPro" id="IPR051257">
    <property type="entry name" value="Diverse_CBS-Domain"/>
</dbReference>
<sequence length="304" mass="34123">MENIPINTDSPSVIQEIIYQLKIKDVMSKDLITLRKSGTMRNVQVTMAKYKLSAIPITNSMRILGLVSIEDIIKALDYGYINDKIEKHMTRKLIVLEDDMPLSFAISYFNKYNFGRFPVLNKEKELVGIISMRDINAKLLEHLNSAMQALENSILNENPSTIQSNEKIFQTTKFNFEIAGKASTEIKKSLKKLNLDRKFIRRVAVASYELEINQVVHSDGGTIKAIFDKDKITIIAKDRGPGIPDLKKALTEGFSTANDWIRSLGFGAGMGLPNSKRVADGFDIESSESGTTVKVDFNIPKELI</sequence>
<dbReference type="EMBL" id="CP035807">
    <property type="protein sequence ID" value="QEN04174.1"/>
    <property type="molecule type" value="Genomic_DNA"/>
</dbReference>
<dbReference type="InterPro" id="IPR046342">
    <property type="entry name" value="CBS_dom_sf"/>
</dbReference>
<keyword evidence="1 2" id="KW-0129">CBS domain</keyword>
<dbReference type="InterPro" id="IPR036890">
    <property type="entry name" value="HATPase_C_sf"/>
</dbReference>
<dbReference type="SMART" id="SM00116">
    <property type="entry name" value="CBS"/>
    <property type="match status" value="2"/>
</dbReference>
<evidence type="ECO:0000313" key="5">
    <source>
        <dbReference type="Proteomes" id="UP000323824"/>
    </source>
</evidence>
<dbReference type="PANTHER" id="PTHR43080">
    <property type="entry name" value="CBS DOMAIN-CONTAINING PROTEIN CBSX3, MITOCHONDRIAL"/>
    <property type="match status" value="1"/>
</dbReference>
<dbReference type="RefSeq" id="WP_149567425.1">
    <property type="nucleotide sequence ID" value="NZ_CP035807.1"/>
</dbReference>
<dbReference type="OrthoDB" id="9797578at2"/>
<reference evidence="4 5" key="1">
    <citation type="submission" date="2019-02" db="EMBL/GenBank/DDBJ databases">
        <authorList>
            <person name="Fomenkov A."/>
            <person name="Dubinina G."/>
            <person name="Grabovich M."/>
            <person name="Vincze T."/>
            <person name="Roberts R.J."/>
        </authorList>
    </citation>
    <scope>NUCLEOTIDE SEQUENCE [LARGE SCALE GENOMIC DNA]</scope>
    <source>
        <strain evidence="4 5">P</strain>
    </source>
</reference>
<dbReference type="Proteomes" id="UP000323824">
    <property type="component" value="Chromosome"/>
</dbReference>
<evidence type="ECO:0000256" key="1">
    <source>
        <dbReference type="ARBA" id="ARBA00023122"/>
    </source>
</evidence>